<dbReference type="Proteomes" id="UP000789405">
    <property type="component" value="Unassembled WGS sequence"/>
</dbReference>
<sequence length="162" mass="18756">QYVAVFVSSEDSIPRRMKLKISDLSKEESMEYLNKKCKINEIKVKNLYELVGGRIVELQAVADDFVAGQSFEVLAKIEKKFQSAQLLPNNPHYKVGKSIINDLLKSEKLSFLAFKKHFNKNDELNEVLRSNIFAYHLEKNTVSFQSQSVKYYILEKADIFIK</sequence>
<organism evidence="1 2">
    <name type="scientific">Dentiscutata erythropus</name>
    <dbReference type="NCBI Taxonomy" id="1348616"/>
    <lineage>
        <taxon>Eukaryota</taxon>
        <taxon>Fungi</taxon>
        <taxon>Fungi incertae sedis</taxon>
        <taxon>Mucoromycota</taxon>
        <taxon>Glomeromycotina</taxon>
        <taxon>Glomeromycetes</taxon>
        <taxon>Diversisporales</taxon>
        <taxon>Gigasporaceae</taxon>
        <taxon>Dentiscutata</taxon>
    </lineage>
</organism>
<proteinExistence type="predicted"/>
<comment type="caution">
    <text evidence="1">The sequence shown here is derived from an EMBL/GenBank/DDBJ whole genome shotgun (WGS) entry which is preliminary data.</text>
</comment>
<accession>A0A9N9JZ91</accession>
<keyword evidence="2" id="KW-1185">Reference proteome</keyword>
<gene>
    <name evidence="1" type="ORF">DERYTH_LOCUS23298</name>
</gene>
<protein>
    <submittedName>
        <fullName evidence="1">2169_t:CDS:1</fullName>
    </submittedName>
</protein>
<evidence type="ECO:0000313" key="1">
    <source>
        <dbReference type="EMBL" id="CAG8800636.1"/>
    </source>
</evidence>
<dbReference type="EMBL" id="CAJVPY010035063">
    <property type="protein sequence ID" value="CAG8800636.1"/>
    <property type="molecule type" value="Genomic_DNA"/>
</dbReference>
<feature type="non-terminal residue" evidence="1">
    <location>
        <position position="1"/>
    </location>
</feature>
<dbReference type="AlphaFoldDB" id="A0A9N9JZ91"/>
<dbReference type="OrthoDB" id="2411356at2759"/>
<evidence type="ECO:0000313" key="2">
    <source>
        <dbReference type="Proteomes" id="UP000789405"/>
    </source>
</evidence>
<reference evidence="1" key="1">
    <citation type="submission" date="2021-06" db="EMBL/GenBank/DDBJ databases">
        <authorList>
            <person name="Kallberg Y."/>
            <person name="Tangrot J."/>
            <person name="Rosling A."/>
        </authorList>
    </citation>
    <scope>NUCLEOTIDE SEQUENCE</scope>
    <source>
        <strain evidence="1">MA453B</strain>
    </source>
</reference>
<name>A0A9N9JZ91_9GLOM</name>